<dbReference type="AlphaFoldDB" id="A0A8S1DDC4"/>
<comment type="caution">
    <text evidence="2">The sequence shown here is derived from an EMBL/GenBank/DDBJ whole genome shotgun (WGS) entry which is preliminary data.</text>
</comment>
<feature type="compositionally biased region" description="Polar residues" evidence="1">
    <location>
        <begin position="54"/>
        <end position="66"/>
    </location>
</feature>
<feature type="region of interest" description="Disordered" evidence="1">
    <location>
        <begin position="30"/>
        <end position="66"/>
    </location>
</feature>
<evidence type="ECO:0000313" key="3">
    <source>
        <dbReference type="Proteomes" id="UP000494165"/>
    </source>
</evidence>
<protein>
    <submittedName>
        <fullName evidence="2">Uncharacterized protein</fullName>
    </submittedName>
</protein>
<organism evidence="2 3">
    <name type="scientific">Cloeon dipterum</name>
    <dbReference type="NCBI Taxonomy" id="197152"/>
    <lineage>
        <taxon>Eukaryota</taxon>
        <taxon>Metazoa</taxon>
        <taxon>Ecdysozoa</taxon>
        <taxon>Arthropoda</taxon>
        <taxon>Hexapoda</taxon>
        <taxon>Insecta</taxon>
        <taxon>Pterygota</taxon>
        <taxon>Palaeoptera</taxon>
        <taxon>Ephemeroptera</taxon>
        <taxon>Pisciforma</taxon>
        <taxon>Baetidae</taxon>
        <taxon>Cloeon</taxon>
    </lineage>
</organism>
<gene>
    <name evidence="2" type="ORF">CLODIP_2_CD10236</name>
</gene>
<dbReference type="Proteomes" id="UP000494165">
    <property type="component" value="Unassembled WGS sequence"/>
</dbReference>
<name>A0A8S1DDC4_9INSE</name>
<evidence type="ECO:0000313" key="2">
    <source>
        <dbReference type="EMBL" id="CAB3378569.1"/>
    </source>
</evidence>
<evidence type="ECO:0000256" key="1">
    <source>
        <dbReference type="SAM" id="MobiDB-lite"/>
    </source>
</evidence>
<accession>A0A8S1DDC4</accession>
<proteinExistence type="predicted"/>
<dbReference type="EMBL" id="CADEPI010000168">
    <property type="protein sequence ID" value="CAB3378569.1"/>
    <property type="molecule type" value="Genomic_DNA"/>
</dbReference>
<keyword evidence="3" id="KW-1185">Reference proteome</keyword>
<reference evidence="2 3" key="1">
    <citation type="submission" date="2020-04" db="EMBL/GenBank/DDBJ databases">
        <authorList>
            <person name="Alioto T."/>
            <person name="Alioto T."/>
            <person name="Gomez Garrido J."/>
        </authorList>
    </citation>
    <scope>NUCLEOTIDE SEQUENCE [LARGE SCALE GENOMIC DNA]</scope>
</reference>
<sequence length="66" mass="6404">MSCTCRLVGPAPHAGSSAATRADIASCAGRSSVSHVPPDGKDKELAGHAAAATPSRSSNTAGEAEA</sequence>